<dbReference type="EMBL" id="BAAAZO010000003">
    <property type="protein sequence ID" value="GAA3607289.1"/>
    <property type="molecule type" value="Genomic_DNA"/>
</dbReference>
<comment type="caution">
    <text evidence="2">The sequence shown here is derived from an EMBL/GenBank/DDBJ whole genome shotgun (WGS) entry which is preliminary data.</text>
</comment>
<evidence type="ECO:0000313" key="2">
    <source>
        <dbReference type="EMBL" id="GAA3607289.1"/>
    </source>
</evidence>
<gene>
    <name evidence="2" type="ORF">GCM10022223_24090</name>
</gene>
<proteinExistence type="predicted"/>
<sequence length="336" mass="37887">MTAVNEPQSGSAAEKDPLETALEVLVQAVAQLRVESGGQSPTASEVHLRIRSLTYGGFKAKNLGFKRFRDFLEHAKSESLIIIDYARVGDVSVSLPEDYSPPQADSDLGIRSDLWRAVVDWSPGLLRLYDRTAGKVAVIPDSPAPLEPERISSVRKRHADAPQDFVVILPVEIGQQIRWMRDFAESLVDVPQLHKLLLAALDGDKPAKYFIFVLKDAPDYMEKWYGLLRQNVALHLKEWVKASDLKDEIDIYQRPRTSPLPASKNLPRRNNNSRDKSAVPDSIQTLLRIASTVTSDETGHLRPREDLRQKLHQAIDRMPIDELRRISIPVGYLFED</sequence>
<evidence type="ECO:0000313" key="3">
    <source>
        <dbReference type="Proteomes" id="UP001501074"/>
    </source>
</evidence>
<evidence type="ECO:0008006" key="4">
    <source>
        <dbReference type="Google" id="ProtNLM"/>
    </source>
</evidence>
<keyword evidence="3" id="KW-1185">Reference proteome</keyword>
<feature type="region of interest" description="Disordered" evidence="1">
    <location>
        <begin position="256"/>
        <end position="279"/>
    </location>
</feature>
<dbReference type="RefSeq" id="WP_231488315.1">
    <property type="nucleotide sequence ID" value="NZ_BAAAZO010000003.1"/>
</dbReference>
<name>A0ABP6ZII0_9ACTN</name>
<evidence type="ECO:0000256" key="1">
    <source>
        <dbReference type="SAM" id="MobiDB-lite"/>
    </source>
</evidence>
<accession>A0ABP6ZII0</accession>
<protein>
    <recommendedName>
        <fullName evidence="4">HTH OST-type domain-containing protein</fullName>
    </recommendedName>
</protein>
<organism evidence="2 3">
    <name type="scientific">Kineosporia mesophila</name>
    <dbReference type="NCBI Taxonomy" id="566012"/>
    <lineage>
        <taxon>Bacteria</taxon>
        <taxon>Bacillati</taxon>
        <taxon>Actinomycetota</taxon>
        <taxon>Actinomycetes</taxon>
        <taxon>Kineosporiales</taxon>
        <taxon>Kineosporiaceae</taxon>
        <taxon>Kineosporia</taxon>
    </lineage>
</organism>
<reference evidence="3" key="1">
    <citation type="journal article" date="2019" name="Int. J. Syst. Evol. Microbiol.">
        <title>The Global Catalogue of Microorganisms (GCM) 10K type strain sequencing project: providing services to taxonomists for standard genome sequencing and annotation.</title>
        <authorList>
            <consortium name="The Broad Institute Genomics Platform"/>
            <consortium name="The Broad Institute Genome Sequencing Center for Infectious Disease"/>
            <person name="Wu L."/>
            <person name="Ma J."/>
        </authorList>
    </citation>
    <scope>NUCLEOTIDE SEQUENCE [LARGE SCALE GENOMIC DNA]</scope>
    <source>
        <strain evidence="3">JCM 16902</strain>
    </source>
</reference>
<dbReference type="Proteomes" id="UP001501074">
    <property type="component" value="Unassembled WGS sequence"/>
</dbReference>